<evidence type="ECO:0000313" key="3">
    <source>
        <dbReference type="Proteomes" id="UP000019050"/>
    </source>
</evidence>
<dbReference type="RefSeq" id="WP_023392371.1">
    <property type="nucleotide sequence ID" value="NZ_KI535341.1"/>
</dbReference>
<dbReference type="GO" id="GO:0016020">
    <property type="term" value="C:membrane"/>
    <property type="evidence" value="ECO:0007669"/>
    <property type="project" value="InterPro"/>
</dbReference>
<dbReference type="eggNOG" id="COG4853">
    <property type="taxonomic scope" value="Bacteria"/>
</dbReference>
<dbReference type="Proteomes" id="UP000019050">
    <property type="component" value="Unassembled WGS sequence"/>
</dbReference>
<sequence>MDFKRTQILLLIFFIFFDAYLAFTLITKQQVRQTNSAQVTNVSIETQLKNRNIKINQTLSNESYQLPVVKTETSQVLDKERGTLQGQTARYNNGVLQSTFDQPLDLGLGLDRDSKTLTQEQVEDIRRNFLDRPEYFVRGAEYTVWSFSPESRTLTFYMVAYDGYPVLDGSSELRLSFNADFQLREYTQTYQSDFKVLDQPIALISVKDALKLLETRVDTYIPDGSTIQQISLGYYRTVNLQDFDVYTPVWEITYSQDEASSRTVLVDAVEHQVVTKPNTNVTSP</sequence>
<dbReference type="Pfam" id="PF09648">
    <property type="entry name" value="YycI"/>
    <property type="match status" value="1"/>
</dbReference>
<keyword evidence="3" id="KW-1185">Reference proteome</keyword>
<dbReference type="HOGENOM" id="CLU_978690_0_0_9"/>
<reference evidence="2" key="1">
    <citation type="submission" date="2013-06" db="EMBL/GenBank/DDBJ databases">
        <authorList>
            <person name="Weinstock G."/>
            <person name="Sodergren E."/>
            <person name="Clifton S."/>
            <person name="Fulton L."/>
            <person name="Fulton B."/>
            <person name="Courtney L."/>
            <person name="Fronick C."/>
            <person name="Harrison M."/>
            <person name="Strong C."/>
            <person name="Farmer C."/>
            <person name="Delahaunty K."/>
            <person name="Markovic C."/>
            <person name="Hall O."/>
            <person name="Minx P."/>
            <person name="Tomlinson C."/>
            <person name="Mitreva M."/>
            <person name="Nelson J."/>
            <person name="Hou S."/>
            <person name="Wollam A."/>
            <person name="Pepin K.H."/>
            <person name="Johnson M."/>
            <person name="Bhonagiri V."/>
            <person name="Nash W.E."/>
            <person name="Warren W."/>
            <person name="Chinwalla A."/>
            <person name="Mardis E.R."/>
            <person name="Wilson R.K."/>
        </authorList>
    </citation>
    <scope>NUCLEOTIDE SEQUENCE [LARGE SCALE GENOMIC DNA]</scope>
    <source>
        <strain evidence="2">ATCC 49176</strain>
    </source>
</reference>
<dbReference type="Gene3D" id="2.40.128.690">
    <property type="entry name" value="YycH protein, domain 3-like"/>
    <property type="match status" value="1"/>
</dbReference>
<dbReference type="AlphaFoldDB" id="W1Q1F4"/>
<dbReference type="InterPro" id="IPR018604">
    <property type="entry name" value="YycI-like"/>
</dbReference>
<accession>W1Q1F4</accession>
<name>W1Q1F4_ABIDE</name>
<evidence type="ECO:0000313" key="2">
    <source>
        <dbReference type="EMBL" id="ESK64821.1"/>
    </source>
</evidence>
<dbReference type="EMBL" id="ACIN03000016">
    <property type="protein sequence ID" value="ESK64821.1"/>
    <property type="molecule type" value="Genomic_DNA"/>
</dbReference>
<organism evidence="2 3">
    <name type="scientific">Abiotrophia defectiva ATCC 49176</name>
    <dbReference type="NCBI Taxonomy" id="592010"/>
    <lineage>
        <taxon>Bacteria</taxon>
        <taxon>Bacillati</taxon>
        <taxon>Bacillota</taxon>
        <taxon>Bacilli</taxon>
        <taxon>Lactobacillales</taxon>
        <taxon>Aerococcaceae</taxon>
        <taxon>Abiotrophia</taxon>
    </lineage>
</organism>
<evidence type="ECO:0000259" key="1">
    <source>
        <dbReference type="Pfam" id="PF09648"/>
    </source>
</evidence>
<proteinExistence type="predicted"/>
<protein>
    <submittedName>
        <fullName evidence="2">YycH protein</fullName>
    </submittedName>
</protein>
<dbReference type="GeneID" id="84817418"/>
<dbReference type="OrthoDB" id="2139096at2"/>
<feature type="domain" description="Regulatory protein YycH-like" evidence="1">
    <location>
        <begin position="33"/>
        <end position="268"/>
    </location>
</feature>
<comment type="caution">
    <text evidence="2">The sequence shown here is derived from an EMBL/GenBank/DDBJ whole genome shotgun (WGS) entry which is preliminary data.</text>
</comment>
<dbReference type="STRING" id="592010.GCWU000182_001754"/>
<gene>
    <name evidence="2" type="ORF">GCWU000182_001754</name>
</gene>